<reference evidence="6 7" key="1">
    <citation type="journal article" date="2007" name="Proc. Natl. Acad. Sci. U.S.A.">
        <title>The tiny eukaryote Ostreococcus provides genomic insights into the paradox of plankton speciation.</title>
        <authorList>
            <person name="Palenik B."/>
            <person name="Grimwood J."/>
            <person name="Aerts A."/>
            <person name="Rouze P."/>
            <person name="Salamov A."/>
            <person name="Putnam N."/>
            <person name="Dupont C."/>
            <person name="Jorgensen R."/>
            <person name="Derelle E."/>
            <person name="Rombauts S."/>
            <person name="Zhou K."/>
            <person name="Otillar R."/>
            <person name="Merchant S.S."/>
            <person name="Podell S."/>
            <person name="Gaasterland T."/>
            <person name="Napoli C."/>
            <person name="Gendler K."/>
            <person name="Manuell A."/>
            <person name="Tai V."/>
            <person name="Vallon O."/>
            <person name="Piganeau G."/>
            <person name="Jancek S."/>
            <person name="Heijde M."/>
            <person name="Jabbari K."/>
            <person name="Bowler C."/>
            <person name="Lohr M."/>
            <person name="Robbens S."/>
            <person name="Werner G."/>
            <person name="Dubchak I."/>
            <person name="Pazour G.J."/>
            <person name="Ren Q."/>
            <person name="Paulsen I."/>
            <person name="Delwiche C."/>
            <person name="Schmutz J."/>
            <person name="Rokhsar D."/>
            <person name="Van de Peer Y."/>
            <person name="Moreau H."/>
            <person name="Grigoriev I.V."/>
        </authorList>
    </citation>
    <scope>NUCLEOTIDE SEQUENCE [LARGE SCALE GENOMIC DNA]</scope>
    <source>
        <strain evidence="6 7">CCE9901</strain>
    </source>
</reference>
<dbReference type="AlphaFoldDB" id="A4RVF6"/>
<dbReference type="Proteomes" id="UP000001568">
    <property type="component" value="Chromosome 4"/>
</dbReference>
<dbReference type="Gene3D" id="3.40.30.10">
    <property type="entry name" value="Glutaredoxin"/>
    <property type="match status" value="1"/>
</dbReference>
<dbReference type="RefSeq" id="XP_001417126.1">
    <property type="nucleotide sequence ID" value="XM_001417089.1"/>
</dbReference>
<dbReference type="GO" id="GO:0005783">
    <property type="term" value="C:endoplasmic reticulum"/>
    <property type="evidence" value="ECO:0007669"/>
    <property type="project" value="TreeGrafter"/>
</dbReference>
<evidence type="ECO:0000256" key="4">
    <source>
        <dbReference type="ARBA" id="ARBA00023136"/>
    </source>
</evidence>
<name>A4RVF6_OSTLU</name>
<dbReference type="InterPro" id="IPR052250">
    <property type="entry name" value="PDI_TMX3"/>
</dbReference>
<keyword evidence="2" id="KW-0812">Transmembrane</keyword>
<dbReference type="SUPFAM" id="SSF52833">
    <property type="entry name" value="Thioredoxin-like"/>
    <property type="match status" value="1"/>
</dbReference>
<feature type="non-terminal residue" evidence="6">
    <location>
        <position position="1"/>
    </location>
</feature>
<dbReference type="PRINTS" id="PR00421">
    <property type="entry name" value="THIOREDOXIN"/>
</dbReference>
<dbReference type="InterPro" id="IPR036249">
    <property type="entry name" value="Thioredoxin-like_sf"/>
</dbReference>
<sequence>KFYAPWCGHCKTLAPLWDDFARRGANENIIALSVDASGANAKALNAKFNVQGFPTLFFFKGGAAYEYSGKRAVDDLVDFAR</sequence>
<dbReference type="OMA" id="RGKESHD"/>
<evidence type="ECO:0000259" key="5">
    <source>
        <dbReference type="PROSITE" id="PS51352"/>
    </source>
</evidence>
<accession>A4RVF6</accession>
<keyword evidence="3" id="KW-1133">Transmembrane helix</keyword>
<dbReference type="Gramene" id="ABO95419">
    <property type="protein sequence ID" value="ABO95419"/>
    <property type="gene ID" value="OSTLU_7719"/>
</dbReference>
<keyword evidence="4" id="KW-0472">Membrane</keyword>
<dbReference type="GeneID" id="5001639"/>
<dbReference type="eggNOG" id="KOG0190">
    <property type="taxonomic scope" value="Eukaryota"/>
</dbReference>
<feature type="domain" description="Thioredoxin" evidence="5">
    <location>
        <begin position="1"/>
        <end position="81"/>
    </location>
</feature>
<dbReference type="EMBL" id="CP000584">
    <property type="protein sequence ID" value="ABO95419.1"/>
    <property type="molecule type" value="Genomic_DNA"/>
</dbReference>
<gene>
    <name evidence="6" type="ORF">OSTLU_7719</name>
</gene>
<dbReference type="STRING" id="436017.A4RVF6"/>
<evidence type="ECO:0000256" key="2">
    <source>
        <dbReference type="ARBA" id="ARBA00022692"/>
    </source>
</evidence>
<dbReference type="CDD" id="cd02961">
    <property type="entry name" value="PDI_a_family"/>
    <property type="match status" value="1"/>
</dbReference>
<feature type="non-terminal residue" evidence="6">
    <location>
        <position position="81"/>
    </location>
</feature>
<organism evidence="6 7">
    <name type="scientific">Ostreococcus lucimarinus (strain CCE9901)</name>
    <dbReference type="NCBI Taxonomy" id="436017"/>
    <lineage>
        <taxon>Eukaryota</taxon>
        <taxon>Viridiplantae</taxon>
        <taxon>Chlorophyta</taxon>
        <taxon>Mamiellophyceae</taxon>
        <taxon>Mamiellales</taxon>
        <taxon>Bathycoccaceae</taxon>
        <taxon>Ostreococcus</taxon>
    </lineage>
</organism>
<evidence type="ECO:0000256" key="1">
    <source>
        <dbReference type="ARBA" id="ARBA00004167"/>
    </source>
</evidence>
<dbReference type="GO" id="GO:0016020">
    <property type="term" value="C:membrane"/>
    <property type="evidence" value="ECO:0007669"/>
    <property type="project" value="UniProtKB-SubCell"/>
</dbReference>
<comment type="subcellular location">
    <subcellularLocation>
        <location evidence="1">Membrane</location>
        <topology evidence="1">Single-pass membrane protein</topology>
    </subcellularLocation>
</comment>
<evidence type="ECO:0000313" key="7">
    <source>
        <dbReference type="Proteomes" id="UP000001568"/>
    </source>
</evidence>
<dbReference type="PANTHER" id="PTHR46426">
    <property type="entry name" value="PROTEIN DISULFIDE-ISOMERASE TMX3"/>
    <property type="match status" value="1"/>
</dbReference>
<keyword evidence="7" id="KW-1185">Reference proteome</keyword>
<dbReference type="HOGENOM" id="CLU_090389_4_5_1"/>
<dbReference type="Pfam" id="PF00085">
    <property type="entry name" value="Thioredoxin"/>
    <property type="match status" value="1"/>
</dbReference>
<dbReference type="PANTHER" id="PTHR46426:SF1">
    <property type="entry name" value="PROTEIN DISULFIDE-ISOMERASE TMX3"/>
    <property type="match status" value="1"/>
</dbReference>
<dbReference type="PROSITE" id="PS51352">
    <property type="entry name" value="THIOREDOXIN_2"/>
    <property type="match status" value="1"/>
</dbReference>
<evidence type="ECO:0000256" key="3">
    <source>
        <dbReference type="ARBA" id="ARBA00022989"/>
    </source>
</evidence>
<evidence type="ECO:0000313" key="6">
    <source>
        <dbReference type="EMBL" id="ABO95419.1"/>
    </source>
</evidence>
<dbReference type="OrthoDB" id="72053at2759"/>
<protein>
    <recommendedName>
        <fullName evidence="5">Thioredoxin domain-containing protein</fullName>
    </recommendedName>
</protein>
<dbReference type="KEGG" id="olu:OSTLU_7719"/>
<dbReference type="InterPro" id="IPR013766">
    <property type="entry name" value="Thioredoxin_domain"/>
</dbReference>
<proteinExistence type="predicted"/>